<sequence length="99" mass="10729">MASQRVFCCHQGRPSAVFVVWLGAPAASHVALPSIGARLCRVFIAVPRLEQRLFLSGRGSLPAFIFCIFCLPPSSVPRESRLFAFSAWGNCASLPGDHI</sequence>
<name>A0A6B0UFW4_IXORI</name>
<reference evidence="1" key="1">
    <citation type="submission" date="2019-12" db="EMBL/GenBank/DDBJ databases">
        <title>An insight into the sialome of adult female Ixodes ricinus ticks feeding for 6 days.</title>
        <authorList>
            <person name="Perner J."/>
            <person name="Ribeiro J.M.C."/>
        </authorList>
    </citation>
    <scope>NUCLEOTIDE SEQUENCE</scope>
    <source>
        <strain evidence="1">Semi-engorged</strain>
        <tissue evidence="1">Salivary glands</tissue>
    </source>
</reference>
<dbReference type="EMBL" id="GIFC01005902">
    <property type="protein sequence ID" value="MXU87985.1"/>
    <property type="molecule type" value="Transcribed_RNA"/>
</dbReference>
<protein>
    <submittedName>
        <fullName evidence="1">Uncharacterized protein</fullName>
    </submittedName>
</protein>
<dbReference type="AlphaFoldDB" id="A0A6B0UFW4"/>
<accession>A0A6B0UFW4</accession>
<evidence type="ECO:0000313" key="1">
    <source>
        <dbReference type="EMBL" id="MXU87985.1"/>
    </source>
</evidence>
<organism evidence="1">
    <name type="scientific">Ixodes ricinus</name>
    <name type="common">Common tick</name>
    <name type="synonym">Acarus ricinus</name>
    <dbReference type="NCBI Taxonomy" id="34613"/>
    <lineage>
        <taxon>Eukaryota</taxon>
        <taxon>Metazoa</taxon>
        <taxon>Ecdysozoa</taxon>
        <taxon>Arthropoda</taxon>
        <taxon>Chelicerata</taxon>
        <taxon>Arachnida</taxon>
        <taxon>Acari</taxon>
        <taxon>Parasitiformes</taxon>
        <taxon>Ixodida</taxon>
        <taxon>Ixodoidea</taxon>
        <taxon>Ixodidae</taxon>
        <taxon>Ixodinae</taxon>
        <taxon>Ixodes</taxon>
    </lineage>
</organism>
<proteinExistence type="predicted"/>